<evidence type="ECO:0008006" key="4">
    <source>
        <dbReference type="Google" id="ProtNLM"/>
    </source>
</evidence>
<evidence type="ECO:0000256" key="1">
    <source>
        <dbReference type="SAM" id="SignalP"/>
    </source>
</evidence>
<sequence length="372" mass="39246">MIGKWAAGAALILALCAASQAQAADCAPRLSGDGRLVTFADHLSDPQWLSLTALIHDSLHASSPDARPEKTLALAPACVIDSFRAMDKVWVMSGGAAPAPMRWAKAADGTTFYLVAGVAGADSRALGMRSVPYLLVLDSANGQLIAGLYDGAPSDIALAADIRHDLEDPKFYPMASFDPEGEAVTSFVDSDELHTARLFEPLPDGERAATILLPDGKYFSHREDAAAVMAGSAITCPATAGDLNRERLLVMDVAPKSLMLACDYFGDDGALSVVVRAAPEFDLREAFPGVLASAKEDFVEPKEAPSPIGVGARSHFGYGAAWSSRDGTVGGVWLGRRGPYVIEIYGIWPQAADREVRAAVRALDRGLFAEGS</sequence>
<dbReference type="EMBL" id="QFYQ01000001">
    <property type="protein sequence ID" value="RAK55370.1"/>
    <property type="molecule type" value="Genomic_DNA"/>
</dbReference>
<evidence type="ECO:0000313" key="3">
    <source>
        <dbReference type="Proteomes" id="UP000249254"/>
    </source>
</evidence>
<protein>
    <recommendedName>
        <fullName evidence="4">DUF1254 domain-containing protein</fullName>
    </recommendedName>
</protein>
<dbReference type="OrthoDB" id="9837160at2"/>
<dbReference type="AlphaFoldDB" id="A0A328AKL2"/>
<keyword evidence="3" id="KW-1185">Reference proteome</keyword>
<comment type="caution">
    <text evidence="2">The sequence shown here is derived from an EMBL/GenBank/DDBJ whole genome shotgun (WGS) entry which is preliminary data.</text>
</comment>
<gene>
    <name evidence="2" type="ORF">DJ017_13025</name>
</gene>
<dbReference type="Proteomes" id="UP000249254">
    <property type="component" value="Unassembled WGS sequence"/>
</dbReference>
<organism evidence="2 3">
    <name type="scientific">Phenylobacterium soli</name>
    <dbReference type="NCBI Taxonomy" id="2170551"/>
    <lineage>
        <taxon>Bacteria</taxon>
        <taxon>Pseudomonadati</taxon>
        <taxon>Pseudomonadota</taxon>
        <taxon>Alphaproteobacteria</taxon>
        <taxon>Caulobacterales</taxon>
        <taxon>Caulobacteraceae</taxon>
        <taxon>Phenylobacterium</taxon>
    </lineage>
</organism>
<dbReference type="RefSeq" id="WP_111529118.1">
    <property type="nucleotide sequence ID" value="NZ_JBHRSG010000003.1"/>
</dbReference>
<proteinExistence type="predicted"/>
<name>A0A328AKL2_9CAUL</name>
<accession>A0A328AKL2</accession>
<reference evidence="3" key="1">
    <citation type="submission" date="2018-05" db="EMBL/GenBank/DDBJ databases">
        <authorList>
            <person name="Li X."/>
        </authorList>
    </citation>
    <scope>NUCLEOTIDE SEQUENCE [LARGE SCALE GENOMIC DNA]</scope>
    <source>
        <strain evidence="3">LX32</strain>
    </source>
</reference>
<evidence type="ECO:0000313" key="2">
    <source>
        <dbReference type="EMBL" id="RAK55370.1"/>
    </source>
</evidence>
<feature type="chain" id="PRO_5016394636" description="DUF1254 domain-containing protein" evidence="1">
    <location>
        <begin position="24"/>
        <end position="372"/>
    </location>
</feature>
<keyword evidence="1" id="KW-0732">Signal</keyword>
<feature type="signal peptide" evidence="1">
    <location>
        <begin position="1"/>
        <end position="23"/>
    </location>
</feature>